<keyword evidence="3" id="KW-0285">Flavoprotein</keyword>
<dbReference type="InterPro" id="IPR036188">
    <property type="entry name" value="FAD/NAD-bd_sf"/>
</dbReference>
<evidence type="ECO:0000259" key="6">
    <source>
        <dbReference type="Pfam" id="PF07992"/>
    </source>
</evidence>
<dbReference type="GO" id="GO:0019646">
    <property type="term" value="P:aerobic electron transport chain"/>
    <property type="evidence" value="ECO:0007669"/>
    <property type="project" value="TreeGrafter"/>
</dbReference>
<feature type="domain" description="FAD/NAD(P)-binding" evidence="6">
    <location>
        <begin position="8"/>
        <end position="336"/>
    </location>
</feature>
<evidence type="ECO:0000313" key="7">
    <source>
        <dbReference type="EMBL" id="RZS86262.1"/>
    </source>
</evidence>
<comment type="similarity">
    <text evidence="2">Belongs to the NADH dehydrogenase family.</text>
</comment>
<evidence type="ECO:0000256" key="2">
    <source>
        <dbReference type="ARBA" id="ARBA00005272"/>
    </source>
</evidence>
<evidence type="ECO:0000313" key="8">
    <source>
        <dbReference type="Proteomes" id="UP000292445"/>
    </source>
</evidence>
<evidence type="ECO:0000256" key="5">
    <source>
        <dbReference type="ARBA" id="ARBA00023002"/>
    </source>
</evidence>
<comment type="cofactor">
    <cofactor evidence="1">
        <name>FAD</name>
        <dbReference type="ChEBI" id="CHEBI:57692"/>
    </cofactor>
</comment>
<proteinExistence type="inferred from homology"/>
<protein>
    <submittedName>
        <fullName evidence="7">NADH dehydrogenase</fullName>
    </submittedName>
</protein>
<keyword evidence="4" id="KW-0274">FAD</keyword>
<dbReference type="AlphaFoldDB" id="A0A4Q7NMK5"/>
<evidence type="ECO:0000256" key="1">
    <source>
        <dbReference type="ARBA" id="ARBA00001974"/>
    </source>
</evidence>
<sequence>MNAKSVHRIVIAGGGAGGLELAVRLGRRHGPEHVTLIDATPFHIWKPSLHEVAAGTVDIHRDGLSYAMLAHDNGFRFVLGEIQDVDRQARDVRVAALRDADGTIILPERNVPYDTLVLAVGSLGNFFNTPGADRYAISLDTTDAAERFRLALLKAMARASAGIDEATPGVVNVVIVGGGATGVELAAELHEAGNTISAYGLPGMTRQNLRITLIEGGPRILGPLPERVAKAAEELLVERGVAVVADCRVSEVTPHTVVAQDKVFDADLCVWAAGIKAPSLLSRLGLPLNPMQQVQVDETLRTQDPDIYALGDCAAAPWRETGKTVPARAQAAHQQASYLLPLLSARIRGESAFAEPFRFRDFGSLVSIGHAEGVGSLMGNLSGRKLLVEGWIARMMYAGTHWSHYAAVLGWWGASVRSLSRFLSRRSQPRVKLH</sequence>
<accession>A0A4Q7NMK5</accession>
<dbReference type="SUPFAM" id="SSF51905">
    <property type="entry name" value="FAD/NAD(P)-binding domain"/>
    <property type="match status" value="1"/>
</dbReference>
<dbReference type="PRINTS" id="PR00411">
    <property type="entry name" value="PNDRDTASEI"/>
</dbReference>
<dbReference type="RefSeq" id="WP_130357371.1">
    <property type="nucleotide sequence ID" value="NZ_SGXC01000001.1"/>
</dbReference>
<dbReference type="Gene3D" id="3.50.50.100">
    <property type="match status" value="1"/>
</dbReference>
<reference evidence="7 8" key="1">
    <citation type="submission" date="2019-02" db="EMBL/GenBank/DDBJ databases">
        <title>Genomic Encyclopedia of Type Strains, Phase IV (KMG-IV): sequencing the most valuable type-strain genomes for metagenomic binning, comparative biology and taxonomic classification.</title>
        <authorList>
            <person name="Goeker M."/>
        </authorList>
    </citation>
    <scope>NUCLEOTIDE SEQUENCE [LARGE SCALE GENOMIC DNA]</scope>
    <source>
        <strain evidence="7 8">K24</strain>
    </source>
</reference>
<dbReference type="OrthoDB" id="9781621at2"/>
<name>A0A4Q7NMK5_9BURK</name>
<dbReference type="PRINTS" id="PR00368">
    <property type="entry name" value="FADPNR"/>
</dbReference>
<dbReference type="GO" id="GO:0003955">
    <property type="term" value="F:NAD(P)H dehydrogenase (quinone) activity"/>
    <property type="evidence" value="ECO:0007669"/>
    <property type="project" value="TreeGrafter"/>
</dbReference>
<evidence type="ECO:0000256" key="4">
    <source>
        <dbReference type="ARBA" id="ARBA00022827"/>
    </source>
</evidence>
<gene>
    <name evidence="7" type="ORF">EV675_2302</name>
</gene>
<dbReference type="InterPro" id="IPR051169">
    <property type="entry name" value="NADH-Q_oxidoreductase"/>
</dbReference>
<evidence type="ECO:0000256" key="3">
    <source>
        <dbReference type="ARBA" id="ARBA00022630"/>
    </source>
</evidence>
<dbReference type="PANTHER" id="PTHR42913:SF3">
    <property type="entry name" value="64 KDA MITOCHONDRIAL NADH DEHYDROGENASE (EUROFUNG)"/>
    <property type="match status" value="1"/>
</dbReference>
<dbReference type="Pfam" id="PF07992">
    <property type="entry name" value="Pyr_redox_2"/>
    <property type="match status" value="1"/>
</dbReference>
<dbReference type="EMBL" id="SGXC01000001">
    <property type="protein sequence ID" value="RZS86262.1"/>
    <property type="molecule type" value="Genomic_DNA"/>
</dbReference>
<comment type="caution">
    <text evidence="7">The sequence shown here is derived from an EMBL/GenBank/DDBJ whole genome shotgun (WGS) entry which is preliminary data.</text>
</comment>
<dbReference type="InterPro" id="IPR023753">
    <property type="entry name" value="FAD/NAD-binding_dom"/>
</dbReference>
<dbReference type="Proteomes" id="UP000292445">
    <property type="component" value="Unassembled WGS sequence"/>
</dbReference>
<keyword evidence="5" id="KW-0560">Oxidoreductase</keyword>
<keyword evidence="8" id="KW-1185">Reference proteome</keyword>
<organism evidence="7 8">
    <name type="scientific">Pigmentiphaga kullae</name>
    <dbReference type="NCBI Taxonomy" id="151784"/>
    <lineage>
        <taxon>Bacteria</taxon>
        <taxon>Pseudomonadati</taxon>
        <taxon>Pseudomonadota</taxon>
        <taxon>Betaproteobacteria</taxon>
        <taxon>Burkholderiales</taxon>
        <taxon>Alcaligenaceae</taxon>
        <taxon>Pigmentiphaga</taxon>
    </lineage>
</organism>
<dbReference type="PANTHER" id="PTHR42913">
    <property type="entry name" value="APOPTOSIS-INDUCING FACTOR 1"/>
    <property type="match status" value="1"/>
</dbReference>